<evidence type="ECO:0000313" key="3">
    <source>
        <dbReference type="Proteomes" id="UP000460317"/>
    </source>
</evidence>
<dbReference type="PANTHER" id="PTHR21197:SF0">
    <property type="entry name" value="UDP-GALACTOPYRANOSE MUTASE"/>
    <property type="match status" value="1"/>
</dbReference>
<reference evidence="2 3" key="1">
    <citation type="journal article" date="2019" name="Nat. Med.">
        <title>A library of human gut bacterial isolates paired with longitudinal multiomics data enables mechanistic microbiome research.</title>
        <authorList>
            <person name="Poyet M."/>
            <person name="Groussin M."/>
            <person name="Gibbons S.M."/>
            <person name="Avila-Pacheco J."/>
            <person name="Jiang X."/>
            <person name="Kearney S.M."/>
            <person name="Perrotta A.R."/>
            <person name="Berdy B."/>
            <person name="Zhao S."/>
            <person name="Lieberman T.D."/>
            <person name="Swanson P.K."/>
            <person name="Smith M."/>
            <person name="Roesemann S."/>
            <person name="Alexander J.E."/>
            <person name="Rich S.A."/>
            <person name="Livny J."/>
            <person name="Vlamakis H."/>
            <person name="Clish C."/>
            <person name="Bullock K."/>
            <person name="Deik A."/>
            <person name="Scott J."/>
            <person name="Pierce K.A."/>
            <person name="Xavier R.J."/>
            <person name="Alm E.J."/>
        </authorList>
    </citation>
    <scope>NUCLEOTIDE SEQUENCE [LARGE SCALE GENOMIC DNA]</scope>
    <source>
        <strain evidence="2 3">BIOML-A165</strain>
    </source>
</reference>
<protein>
    <submittedName>
        <fullName evidence="2">NAD(P)/FAD-dependent oxidoreductase</fullName>
    </submittedName>
</protein>
<dbReference type="GO" id="GO:0008767">
    <property type="term" value="F:UDP-galactopyranose mutase activity"/>
    <property type="evidence" value="ECO:0007669"/>
    <property type="project" value="TreeGrafter"/>
</dbReference>
<dbReference type="InterPro" id="IPR036188">
    <property type="entry name" value="FAD/NAD-bd_sf"/>
</dbReference>
<feature type="domain" description="Amine oxidase" evidence="1">
    <location>
        <begin position="17"/>
        <end position="477"/>
    </location>
</feature>
<dbReference type="NCBIfam" id="NF005548">
    <property type="entry name" value="PRK07208.1-4"/>
    <property type="match status" value="1"/>
</dbReference>
<evidence type="ECO:0000259" key="1">
    <source>
        <dbReference type="Pfam" id="PF01593"/>
    </source>
</evidence>
<dbReference type="RefSeq" id="WP_130041387.1">
    <property type="nucleotide sequence ID" value="NZ_RCXW01000004.1"/>
</dbReference>
<dbReference type="Gene3D" id="3.50.50.60">
    <property type="entry name" value="FAD/NAD(P)-binding domain"/>
    <property type="match status" value="1"/>
</dbReference>
<dbReference type="InterPro" id="IPR002937">
    <property type="entry name" value="Amino_oxidase"/>
</dbReference>
<accession>A0A7J5JTB6</accession>
<name>A0A7J5JTB6_BACT4</name>
<dbReference type="Pfam" id="PF01593">
    <property type="entry name" value="Amino_oxidase"/>
    <property type="match status" value="1"/>
</dbReference>
<dbReference type="GO" id="GO:0005829">
    <property type="term" value="C:cytosol"/>
    <property type="evidence" value="ECO:0007669"/>
    <property type="project" value="TreeGrafter"/>
</dbReference>
<proteinExistence type="predicted"/>
<dbReference type="GO" id="GO:0050660">
    <property type="term" value="F:flavin adenine dinucleotide binding"/>
    <property type="evidence" value="ECO:0007669"/>
    <property type="project" value="TreeGrafter"/>
</dbReference>
<organism evidence="2 3">
    <name type="scientific">Bacteroides thetaiotaomicron</name>
    <dbReference type="NCBI Taxonomy" id="818"/>
    <lineage>
        <taxon>Bacteria</taxon>
        <taxon>Pseudomonadati</taxon>
        <taxon>Bacteroidota</taxon>
        <taxon>Bacteroidia</taxon>
        <taxon>Bacteroidales</taxon>
        <taxon>Bacteroidaceae</taxon>
        <taxon>Bacteroides</taxon>
    </lineage>
</organism>
<dbReference type="SUPFAM" id="SSF51971">
    <property type="entry name" value="Nucleotide-binding domain"/>
    <property type="match status" value="1"/>
</dbReference>
<evidence type="ECO:0000313" key="2">
    <source>
        <dbReference type="EMBL" id="KAB4454268.1"/>
    </source>
</evidence>
<gene>
    <name evidence="2" type="ORF">GAN93_05300</name>
</gene>
<dbReference type="AlphaFoldDB" id="A0A7J5JTB6"/>
<dbReference type="PANTHER" id="PTHR21197">
    <property type="entry name" value="UDP-GALACTOPYRANOSE MUTASE"/>
    <property type="match status" value="1"/>
</dbReference>
<dbReference type="Proteomes" id="UP000460317">
    <property type="component" value="Unassembled WGS sequence"/>
</dbReference>
<sequence>MLNKQKKNAVIAGAGPAGLTGAYEFLHQNTDVHPIVFEQSDEIGGISKTVCYKGNRIDIGGHRFFSKNQWVMEWWTKIMPLQGASALDDLLLGKEKDFLQGGLDPEQQDRVMLLRERVSRIFYLRKFFDYPISLKMQTFTNMGLGRTIAAGTGYLYSTLRKKEENSLENFYINRFGKPLYSMFFEDYTEKVWGIHPSLLGADWGSQRVKGLSILAILKDMFRKQFSSSANKQEVETSLIEEFIYPKYGPGQLWETVAADIVTMGGEVHKNKMVEAIHIQDNRVVSVDIKSEDGVNNVFCDYFLSSMPIKELIPAIKGVEVPQDVLKIATELPYRDFITVGLLVKKLKIENQTKIKTYKDRIPDTWIYIQERDVKIGRLQIFNNWSPYLVDDYKNTMWIGLEYFCSEGDPLWEMDKQAFIQMAIEELAHIGVIDSQDVLDSVQIKVKKAYPSYFGSYYELDKVKAFLDTIPNLYCIGRNGQHRYNNMDHSMLTAMEAVSNILKNKTDKSNVWAVNTEEEYHESK</sequence>
<dbReference type="NCBIfam" id="NF005549">
    <property type="entry name" value="PRK07208.1-5"/>
    <property type="match status" value="1"/>
</dbReference>
<dbReference type="GO" id="GO:0016491">
    <property type="term" value="F:oxidoreductase activity"/>
    <property type="evidence" value="ECO:0007669"/>
    <property type="project" value="InterPro"/>
</dbReference>
<dbReference type="NCBIfam" id="NF005546">
    <property type="entry name" value="PRK07208.1-2"/>
    <property type="match status" value="1"/>
</dbReference>
<comment type="caution">
    <text evidence="2">The sequence shown here is derived from an EMBL/GenBank/DDBJ whole genome shotgun (WGS) entry which is preliminary data.</text>
</comment>
<dbReference type="EMBL" id="WCSB01000003">
    <property type="protein sequence ID" value="KAB4454268.1"/>
    <property type="molecule type" value="Genomic_DNA"/>
</dbReference>